<dbReference type="GO" id="GO:0006351">
    <property type="term" value="P:DNA-templated transcription"/>
    <property type="evidence" value="ECO:0007669"/>
    <property type="project" value="InterPro"/>
</dbReference>
<dbReference type="EMBL" id="KZ613960">
    <property type="protein sequence ID" value="PMD32155.1"/>
    <property type="molecule type" value="Genomic_DNA"/>
</dbReference>
<dbReference type="GO" id="GO:0008270">
    <property type="term" value="F:zinc ion binding"/>
    <property type="evidence" value="ECO:0007669"/>
    <property type="project" value="InterPro"/>
</dbReference>
<comment type="subcellular location">
    <subcellularLocation>
        <location evidence="1">Nucleus</location>
    </subcellularLocation>
</comment>
<evidence type="ECO:0000256" key="4">
    <source>
        <dbReference type="SAM" id="Phobius"/>
    </source>
</evidence>
<feature type="transmembrane region" description="Helical" evidence="4">
    <location>
        <begin position="189"/>
        <end position="212"/>
    </location>
</feature>
<feature type="compositionally biased region" description="Low complexity" evidence="3">
    <location>
        <begin position="14"/>
        <end position="30"/>
    </location>
</feature>
<organism evidence="6 7">
    <name type="scientific">Hyaloscypha variabilis (strain UAMH 11265 / GT02V1 / F)</name>
    <name type="common">Meliniomyces variabilis</name>
    <dbReference type="NCBI Taxonomy" id="1149755"/>
    <lineage>
        <taxon>Eukaryota</taxon>
        <taxon>Fungi</taxon>
        <taxon>Dikarya</taxon>
        <taxon>Ascomycota</taxon>
        <taxon>Pezizomycotina</taxon>
        <taxon>Leotiomycetes</taxon>
        <taxon>Helotiales</taxon>
        <taxon>Hyaloscyphaceae</taxon>
        <taxon>Hyaloscypha</taxon>
        <taxon>Hyaloscypha variabilis</taxon>
    </lineage>
</organism>
<keyword evidence="7" id="KW-1185">Reference proteome</keyword>
<dbReference type="InterPro" id="IPR050613">
    <property type="entry name" value="Sec_Metabolite_Reg"/>
</dbReference>
<reference evidence="6 7" key="1">
    <citation type="submission" date="2016-04" db="EMBL/GenBank/DDBJ databases">
        <title>A degradative enzymes factory behind the ericoid mycorrhizal symbiosis.</title>
        <authorList>
            <consortium name="DOE Joint Genome Institute"/>
            <person name="Martino E."/>
            <person name="Morin E."/>
            <person name="Grelet G."/>
            <person name="Kuo A."/>
            <person name="Kohler A."/>
            <person name="Daghino S."/>
            <person name="Barry K."/>
            <person name="Choi C."/>
            <person name="Cichocki N."/>
            <person name="Clum A."/>
            <person name="Copeland A."/>
            <person name="Hainaut M."/>
            <person name="Haridas S."/>
            <person name="Labutti K."/>
            <person name="Lindquist E."/>
            <person name="Lipzen A."/>
            <person name="Khouja H.-R."/>
            <person name="Murat C."/>
            <person name="Ohm R."/>
            <person name="Olson A."/>
            <person name="Spatafora J."/>
            <person name="Veneault-Fourrey C."/>
            <person name="Henrissat B."/>
            <person name="Grigoriev I."/>
            <person name="Martin F."/>
            <person name="Perotto S."/>
        </authorList>
    </citation>
    <scope>NUCLEOTIDE SEQUENCE [LARGE SCALE GENOMIC DNA]</scope>
    <source>
        <strain evidence="6 7">F</strain>
    </source>
</reference>
<sequence>MTRTRLDAPLQKATSPSPSQSQSTSPSLSTDHPRSSHNISTTSAVSSKKSPYTPGYLGSTSYNATLQHSELRPSDDDIDGYISKADPYEVSLGVDILRHLPDEKTCHMLLDNYLSNTMGLTGLPKSSAKHILGSIFTTFGASLKLPHIDYKLEDISRQIIETGQAYCPDPDDATEWVASMSGSHIRWEIIGLFYIAFAYAIIALSASEYALIDERLARKDPKICVREMKISIEKCMELSRHSLQPMFCNLLYKNLLLETVLEGDSMISLSVWRLHHELNAIFQAVGLHCYQGTPTVTLHSEMRKRLSASCFWNDKEISMSTGRPPALSHRYYTCPLPLDLADEVLLEGGELLQREINALDENGWNQKGEVYNATRYRVIALFAVIQDEVMELFIGTPTQFSMERVNSLKARAERTYAQIPFLMNVTNDIIRNSQPDNLMWRRFWGRLDYLRIHFLLERLSVERGQESKQQLLDVSREIVDLTAFVWLQRDNRLSKHYCDDYTVLCYGMPSTGILCTELLRQVRYPNSYSASERLPKSEVVQSLSFMIGFLEWIKPEAGNYKLCRHISQVIKRVMDQVLDPSPSEEATGEDIPMQGFESSLWDLDGIDDFDWLNSIDWGRGPFLDLPTAG</sequence>
<evidence type="ECO:0000256" key="2">
    <source>
        <dbReference type="ARBA" id="ARBA00023242"/>
    </source>
</evidence>
<accession>A0A2J6R0W7</accession>
<evidence type="ECO:0000256" key="3">
    <source>
        <dbReference type="SAM" id="MobiDB-lite"/>
    </source>
</evidence>
<feature type="domain" description="Xylanolytic transcriptional activator regulatory" evidence="5">
    <location>
        <begin position="271"/>
        <end position="343"/>
    </location>
</feature>
<keyword evidence="4" id="KW-0812">Transmembrane</keyword>
<dbReference type="GO" id="GO:0003677">
    <property type="term" value="F:DNA binding"/>
    <property type="evidence" value="ECO:0007669"/>
    <property type="project" value="InterPro"/>
</dbReference>
<feature type="compositionally biased region" description="Polar residues" evidence="3">
    <location>
        <begin position="36"/>
        <end position="50"/>
    </location>
</feature>
<dbReference type="SMART" id="SM00906">
    <property type="entry name" value="Fungal_trans"/>
    <property type="match status" value="1"/>
</dbReference>
<dbReference type="PANTHER" id="PTHR31001:SF61">
    <property type="entry name" value="ZN(II)2CYS6 TRANSCRIPTION FACTOR (EUROFUNG)"/>
    <property type="match status" value="1"/>
</dbReference>
<dbReference type="Proteomes" id="UP000235786">
    <property type="component" value="Unassembled WGS sequence"/>
</dbReference>
<evidence type="ECO:0000256" key="1">
    <source>
        <dbReference type="ARBA" id="ARBA00004123"/>
    </source>
</evidence>
<proteinExistence type="predicted"/>
<dbReference type="InterPro" id="IPR007219">
    <property type="entry name" value="XnlR_reg_dom"/>
</dbReference>
<name>A0A2J6R0W7_HYAVF</name>
<keyword evidence="4" id="KW-0472">Membrane</keyword>
<dbReference type="AlphaFoldDB" id="A0A2J6R0W7"/>
<dbReference type="Pfam" id="PF04082">
    <property type="entry name" value="Fungal_trans"/>
    <property type="match status" value="1"/>
</dbReference>
<dbReference type="PANTHER" id="PTHR31001">
    <property type="entry name" value="UNCHARACTERIZED TRANSCRIPTIONAL REGULATORY PROTEIN"/>
    <property type="match status" value="1"/>
</dbReference>
<evidence type="ECO:0000259" key="5">
    <source>
        <dbReference type="SMART" id="SM00906"/>
    </source>
</evidence>
<keyword evidence="4" id="KW-1133">Transmembrane helix</keyword>
<feature type="region of interest" description="Disordered" evidence="3">
    <location>
        <begin position="1"/>
        <end position="52"/>
    </location>
</feature>
<dbReference type="CDD" id="cd12148">
    <property type="entry name" value="fungal_TF_MHR"/>
    <property type="match status" value="1"/>
</dbReference>
<protein>
    <recommendedName>
        <fullName evidence="5">Xylanolytic transcriptional activator regulatory domain-containing protein</fullName>
    </recommendedName>
</protein>
<evidence type="ECO:0000313" key="7">
    <source>
        <dbReference type="Proteomes" id="UP000235786"/>
    </source>
</evidence>
<evidence type="ECO:0000313" key="6">
    <source>
        <dbReference type="EMBL" id="PMD32155.1"/>
    </source>
</evidence>
<feature type="non-terminal residue" evidence="6">
    <location>
        <position position="629"/>
    </location>
</feature>
<keyword evidence="2" id="KW-0539">Nucleus</keyword>
<dbReference type="OrthoDB" id="4898680at2759"/>
<gene>
    <name evidence="6" type="ORF">L207DRAFT_471561</name>
</gene>
<dbReference type="GO" id="GO:0005634">
    <property type="term" value="C:nucleus"/>
    <property type="evidence" value="ECO:0007669"/>
    <property type="project" value="UniProtKB-SubCell"/>
</dbReference>